<dbReference type="SUPFAM" id="SSF52540">
    <property type="entry name" value="P-loop containing nucleoside triphosphate hydrolases"/>
    <property type="match status" value="1"/>
</dbReference>
<accession>A0A0F9RKS9</accession>
<evidence type="ECO:0008006" key="2">
    <source>
        <dbReference type="Google" id="ProtNLM"/>
    </source>
</evidence>
<sequence length="262" mass="29465">MPRQIILHTGFHKTGTTSLTATLRANRPALKPHVAMRLAPQMRELISATRGYSTWRDPLSLIKAEIRFRALLDELPSMPRRTLIITSEELGGHLPGRGDLKDYGAMPEILFQFWSIAREKFPSADIQVYLSTRAQSDWLESAYWQHVKSSSMTLDLDVYLERYQDSGNLEDMIDRIASRVPCPVHSTALEHSRLRPLGPADPLLDLCDIPDALRDTLVPGAAQNVRPDPQTLMALLDVNRTVKDQAKRMATKKAIMAKAGMK</sequence>
<name>A0A0F9RKS9_9ZZZZ</name>
<dbReference type="EMBL" id="LAZR01002790">
    <property type="protein sequence ID" value="KKN25591.1"/>
    <property type="molecule type" value="Genomic_DNA"/>
</dbReference>
<organism evidence="1">
    <name type="scientific">marine sediment metagenome</name>
    <dbReference type="NCBI Taxonomy" id="412755"/>
    <lineage>
        <taxon>unclassified sequences</taxon>
        <taxon>metagenomes</taxon>
        <taxon>ecological metagenomes</taxon>
    </lineage>
</organism>
<dbReference type="AlphaFoldDB" id="A0A0F9RKS9"/>
<dbReference type="InterPro" id="IPR027417">
    <property type="entry name" value="P-loop_NTPase"/>
</dbReference>
<reference evidence="1" key="1">
    <citation type="journal article" date="2015" name="Nature">
        <title>Complex archaea that bridge the gap between prokaryotes and eukaryotes.</title>
        <authorList>
            <person name="Spang A."/>
            <person name="Saw J.H."/>
            <person name="Jorgensen S.L."/>
            <person name="Zaremba-Niedzwiedzka K."/>
            <person name="Martijn J."/>
            <person name="Lind A.E."/>
            <person name="van Eijk R."/>
            <person name="Schleper C."/>
            <person name="Guy L."/>
            <person name="Ettema T.J."/>
        </authorList>
    </citation>
    <scope>NUCLEOTIDE SEQUENCE</scope>
</reference>
<gene>
    <name evidence="1" type="ORF">LCGC14_0883250</name>
</gene>
<evidence type="ECO:0000313" key="1">
    <source>
        <dbReference type="EMBL" id="KKN25591.1"/>
    </source>
</evidence>
<comment type="caution">
    <text evidence="1">The sequence shown here is derived from an EMBL/GenBank/DDBJ whole genome shotgun (WGS) entry which is preliminary data.</text>
</comment>
<protein>
    <recommendedName>
        <fullName evidence="2">Sulfotransferase family protein</fullName>
    </recommendedName>
</protein>
<proteinExistence type="predicted"/>